<reference evidence="2 3" key="1">
    <citation type="submission" date="2024-05" db="EMBL/GenBank/DDBJ databases">
        <title>Genetic variation in Jamaican populations of the coffee berry borer (Hypothenemus hampei).</title>
        <authorList>
            <person name="Errbii M."/>
            <person name="Myrie A."/>
        </authorList>
    </citation>
    <scope>NUCLEOTIDE SEQUENCE [LARGE SCALE GENOMIC DNA]</scope>
    <source>
        <strain evidence="2">JA-Hopewell-2020-01-JO</strain>
        <tissue evidence="2">Whole body</tissue>
    </source>
</reference>
<sequence>MVEQQRQRIEQEMTKMINELDLQFLRKMQADMHRCAAVCCDNNKDSLERVQKCVENCSASLTWAQTYVQRELEGLQNKLQRCVMDCNDEIRVKLGPNPTDTEVEKFTQIFEKCATKCVDTQVGYIPSLLKRMKADLATRPNNLS</sequence>
<accession>A0ABD1ESZ8</accession>
<name>A0ABD1ESZ8_HYPHA</name>
<dbReference type="PANTHER" id="PTHR21096:SF0">
    <property type="entry name" value="PROTEIN FAM136A"/>
    <property type="match status" value="1"/>
</dbReference>
<organism evidence="2 3">
    <name type="scientific">Hypothenemus hampei</name>
    <name type="common">Coffee berry borer</name>
    <dbReference type="NCBI Taxonomy" id="57062"/>
    <lineage>
        <taxon>Eukaryota</taxon>
        <taxon>Metazoa</taxon>
        <taxon>Ecdysozoa</taxon>
        <taxon>Arthropoda</taxon>
        <taxon>Hexapoda</taxon>
        <taxon>Insecta</taxon>
        <taxon>Pterygota</taxon>
        <taxon>Neoptera</taxon>
        <taxon>Endopterygota</taxon>
        <taxon>Coleoptera</taxon>
        <taxon>Polyphaga</taxon>
        <taxon>Cucujiformia</taxon>
        <taxon>Curculionidae</taxon>
        <taxon>Scolytinae</taxon>
        <taxon>Hypothenemus</taxon>
    </lineage>
</organism>
<dbReference type="EMBL" id="JBDJPC010000005">
    <property type="protein sequence ID" value="KAL1501880.1"/>
    <property type="molecule type" value="Genomic_DNA"/>
</dbReference>
<gene>
    <name evidence="2" type="ORF">ABEB36_007122</name>
</gene>
<comment type="similarity">
    <text evidence="1">Belongs to the FAM136 family.</text>
</comment>
<dbReference type="Proteomes" id="UP001566132">
    <property type="component" value="Unassembled WGS sequence"/>
</dbReference>
<dbReference type="PANTHER" id="PTHR21096">
    <property type="entry name" value="PROTEIN FAM136A"/>
    <property type="match status" value="1"/>
</dbReference>
<dbReference type="Pfam" id="PF05811">
    <property type="entry name" value="DUF842"/>
    <property type="match status" value="1"/>
</dbReference>
<dbReference type="AlphaFoldDB" id="A0ABD1ESZ8"/>
<evidence type="ECO:0000313" key="2">
    <source>
        <dbReference type="EMBL" id="KAL1501880.1"/>
    </source>
</evidence>
<dbReference type="InterPro" id="IPR008560">
    <property type="entry name" value="DUF842_euk"/>
</dbReference>
<comment type="caution">
    <text evidence="2">The sequence shown here is derived from an EMBL/GenBank/DDBJ whole genome shotgun (WGS) entry which is preliminary data.</text>
</comment>
<proteinExistence type="inferred from homology"/>
<evidence type="ECO:0000256" key="1">
    <source>
        <dbReference type="ARBA" id="ARBA00009952"/>
    </source>
</evidence>
<protein>
    <recommendedName>
        <fullName evidence="4">Protein FAM136A</fullName>
    </recommendedName>
</protein>
<evidence type="ECO:0008006" key="4">
    <source>
        <dbReference type="Google" id="ProtNLM"/>
    </source>
</evidence>
<keyword evidence="3" id="KW-1185">Reference proteome</keyword>
<evidence type="ECO:0000313" key="3">
    <source>
        <dbReference type="Proteomes" id="UP001566132"/>
    </source>
</evidence>